<feature type="domain" description="AB hydrolase-1" evidence="1">
    <location>
        <begin position="21"/>
        <end position="234"/>
    </location>
</feature>
<name>A0A1C4YIJ5_MICVI</name>
<keyword evidence="3" id="KW-1185">Reference proteome</keyword>
<dbReference type="OrthoDB" id="9135783at2"/>
<dbReference type="InterPro" id="IPR000073">
    <property type="entry name" value="AB_hydrolase_1"/>
</dbReference>
<dbReference type="SUPFAM" id="SSF53474">
    <property type="entry name" value="alpha/beta-Hydrolases"/>
    <property type="match status" value="1"/>
</dbReference>
<dbReference type="AlphaFoldDB" id="A0A1C4YIJ5"/>
<evidence type="ECO:0000313" key="3">
    <source>
        <dbReference type="Proteomes" id="UP000198242"/>
    </source>
</evidence>
<dbReference type="Proteomes" id="UP000198242">
    <property type="component" value="Chromosome I"/>
</dbReference>
<accession>A0A1C4YIJ5</accession>
<dbReference type="GO" id="GO:0003824">
    <property type="term" value="F:catalytic activity"/>
    <property type="evidence" value="ECO:0007669"/>
    <property type="project" value="UniProtKB-ARBA"/>
</dbReference>
<proteinExistence type="predicted"/>
<protein>
    <submittedName>
        <fullName evidence="2">Pimeloyl-ACP methyl ester carboxylesterase</fullName>
    </submittedName>
</protein>
<organism evidence="2 3">
    <name type="scientific">Micromonospora viridifaciens</name>
    <dbReference type="NCBI Taxonomy" id="1881"/>
    <lineage>
        <taxon>Bacteria</taxon>
        <taxon>Bacillati</taxon>
        <taxon>Actinomycetota</taxon>
        <taxon>Actinomycetes</taxon>
        <taxon>Micromonosporales</taxon>
        <taxon>Micromonosporaceae</taxon>
        <taxon>Micromonospora</taxon>
    </lineage>
</organism>
<dbReference type="InterPro" id="IPR052897">
    <property type="entry name" value="Sec-Metab_Biosynth_Hydrolase"/>
</dbReference>
<evidence type="ECO:0000313" key="2">
    <source>
        <dbReference type="EMBL" id="SCF20456.1"/>
    </source>
</evidence>
<dbReference type="EMBL" id="LT607411">
    <property type="protein sequence ID" value="SCF20456.1"/>
    <property type="molecule type" value="Genomic_DNA"/>
</dbReference>
<dbReference type="PANTHER" id="PTHR37017">
    <property type="entry name" value="AB HYDROLASE-1 DOMAIN-CONTAINING PROTEIN-RELATED"/>
    <property type="match status" value="1"/>
</dbReference>
<gene>
    <name evidence="2" type="ORF">GA0074695_4317</name>
</gene>
<dbReference type="InterPro" id="IPR029058">
    <property type="entry name" value="AB_hydrolase_fold"/>
</dbReference>
<evidence type="ECO:0000259" key="1">
    <source>
        <dbReference type="Pfam" id="PF12697"/>
    </source>
</evidence>
<sequence length="256" mass="27316">MAETNIPASREGNHMNGRPNIVLVHGAWADGSCWSGVIERLQAAGYHVTAPQFPLTSTADDVARLRQVLTLQDGPTIVAGHSYGGQIMTALGTDAPNAAGLVYIAAFGLDQGESLGALLSQGPTPPALAHLFTDKQGFIWQQQDDFVQHFAADIDPVRAKVMHAVQQPTASSTFTEAMGVPAWKSLPSWYLIATQDQAIPPDAQRMFANRMGATTSEVPSSHLPMVSHPDETAQLIKTAAEARTAMPAGQAGRRQR</sequence>
<dbReference type="PANTHER" id="PTHR37017:SF11">
    <property type="entry name" value="ESTERASE_LIPASE_THIOESTERASE DOMAIN-CONTAINING PROTEIN"/>
    <property type="match status" value="1"/>
</dbReference>
<reference evidence="3" key="1">
    <citation type="submission" date="2016-06" db="EMBL/GenBank/DDBJ databases">
        <authorList>
            <person name="Varghese N."/>
            <person name="Submissions Spin"/>
        </authorList>
    </citation>
    <scope>NUCLEOTIDE SEQUENCE [LARGE SCALE GENOMIC DNA]</scope>
    <source>
        <strain evidence="3">DSM 43909</strain>
    </source>
</reference>
<dbReference type="RefSeq" id="WP_089007848.1">
    <property type="nucleotide sequence ID" value="NZ_LT607411.1"/>
</dbReference>
<dbReference type="Gene3D" id="3.40.50.1820">
    <property type="entry name" value="alpha/beta hydrolase"/>
    <property type="match status" value="1"/>
</dbReference>
<dbReference type="Pfam" id="PF12697">
    <property type="entry name" value="Abhydrolase_6"/>
    <property type="match status" value="1"/>
</dbReference>